<dbReference type="Proteomes" id="UP000007264">
    <property type="component" value="Unassembled WGS sequence"/>
</dbReference>
<organism evidence="1 2">
    <name type="scientific">Coccomyxa subellipsoidea (strain C-169)</name>
    <name type="common">Green microalga</name>
    <dbReference type="NCBI Taxonomy" id="574566"/>
    <lineage>
        <taxon>Eukaryota</taxon>
        <taxon>Viridiplantae</taxon>
        <taxon>Chlorophyta</taxon>
        <taxon>core chlorophytes</taxon>
        <taxon>Trebouxiophyceae</taxon>
        <taxon>Trebouxiophyceae incertae sedis</taxon>
        <taxon>Coccomyxaceae</taxon>
        <taxon>Coccomyxa</taxon>
        <taxon>Coccomyxa subellipsoidea</taxon>
    </lineage>
</organism>
<sequence>MGKGLDTCLVETVEDIEKQLDKIQELPESDSYPLFHLLPEVVQHYAKLLTLPNELKGFVVSRRSPEECLRLSKEVAIATYEGARRLLGDAEAVVCVPPPELLQEPEFKTRALWEGMAVLRPWDEIPADVLAMEPQIVPEEATKDGTLNDEQKEILQEVQALVDIAEFMHYWSRRGCTLELETEYQI</sequence>
<evidence type="ECO:0000313" key="2">
    <source>
        <dbReference type="Proteomes" id="UP000007264"/>
    </source>
</evidence>
<dbReference type="KEGG" id="csl:COCSUDRAFT_39116"/>
<reference evidence="1 2" key="1">
    <citation type="journal article" date="2012" name="Genome Biol.">
        <title>The genome of the polar eukaryotic microalga coccomyxa subellipsoidea reveals traits of cold adaptation.</title>
        <authorList>
            <person name="Blanc G."/>
            <person name="Agarkova I."/>
            <person name="Grimwood J."/>
            <person name="Kuo A."/>
            <person name="Brueggeman A."/>
            <person name="Dunigan D."/>
            <person name="Gurnon J."/>
            <person name="Ladunga I."/>
            <person name="Lindquist E."/>
            <person name="Lucas S."/>
            <person name="Pangilinan J."/>
            <person name="Proschold T."/>
            <person name="Salamov A."/>
            <person name="Schmutz J."/>
            <person name="Weeks D."/>
            <person name="Yamada T."/>
            <person name="Claverie J.M."/>
            <person name="Grigoriev I."/>
            <person name="Van Etten J."/>
            <person name="Lomsadze A."/>
            <person name="Borodovsky M."/>
        </authorList>
    </citation>
    <scope>NUCLEOTIDE SEQUENCE [LARGE SCALE GENOMIC DNA]</scope>
    <source>
        <strain evidence="1 2">C-169</strain>
    </source>
</reference>
<proteinExistence type="predicted"/>
<accession>I0Z9Y0</accession>
<dbReference type="AlphaFoldDB" id="I0Z9Y0"/>
<keyword evidence="2" id="KW-1185">Reference proteome</keyword>
<protein>
    <submittedName>
        <fullName evidence="1">Uncharacterized protein</fullName>
    </submittedName>
</protein>
<dbReference type="OrthoDB" id="10328244at2759"/>
<dbReference type="RefSeq" id="XP_005651993.1">
    <property type="nucleotide sequence ID" value="XM_005651936.1"/>
</dbReference>
<gene>
    <name evidence="1" type="ORF">COCSUDRAFT_39116</name>
</gene>
<comment type="caution">
    <text evidence="1">The sequence shown here is derived from an EMBL/GenBank/DDBJ whole genome shotgun (WGS) entry which is preliminary data.</text>
</comment>
<name>I0Z9Y0_COCSC</name>
<dbReference type="EMBL" id="AGSI01000001">
    <property type="protein sequence ID" value="EIE27449.1"/>
    <property type="molecule type" value="Genomic_DNA"/>
</dbReference>
<dbReference type="GeneID" id="17045464"/>
<evidence type="ECO:0000313" key="1">
    <source>
        <dbReference type="EMBL" id="EIE27449.1"/>
    </source>
</evidence>